<dbReference type="Pfam" id="PF01966">
    <property type="entry name" value="HD"/>
    <property type="match status" value="1"/>
</dbReference>
<dbReference type="InterPro" id="IPR054712">
    <property type="entry name" value="Cas3-like_dom"/>
</dbReference>
<evidence type="ECO:0000313" key="13">
    <source>
        <dbReference type="Proteomes" id="UP001597399"/>
    </source>
</evidence>
<evidence type="ECO:0000313" key="12">
    <source>
        <dbReference type="EMBL" id="MFD2695721.1"/>
    </source>
</evidence>
<evidence type="ECO:0000259" key="11">
    <source>
        <dbReference type="PROSITE" id="PS51643"/>
    </source>
</evidence>
<dbReference type="InterPro" id="IPR038257">
    <property type="entry name" value="CRISPR-assoc_Cas3_HD_sf"/>
</dbReference>
<keyword evidence="8" id="KW-0067">ATP-binding</keyword>
<dbReference type="SUPFAM" id="SSF109604">
    <property type="entry name" value="HD-domain/PDEase-like"/>
    <property type="match status" value="1"/>
</dbReference>
<evidence type="ECO:0000256" key="3">
    <source>
        <dbReference type="ARBA" id="ARBA00022722"/>
    </source>
</evidence>
<dbReference type="SMART" id="SM00487">
    <property type="entry name" value="DEXDc"/>
    <property type="match status" value="1"/>
</dbReference>
<dbReference type="EMBL" id="JBHUMQ010000052">
    <property type="protein sequence ID" value="MFD2695721.1"/>
    <property type="molecule type" value="Genomic_DNA"/>
</dbReference>
<dbReference type="CDD" id="cd09641">
    <property type="entry name" value="Cas3''_I"/>
    <property type="match status" value="1"/>
</dbReference>
<evidence type="ECO:0000256" key="1">
    <source>
        <dbReference type="ARBA" id="ARBA00006847"/>
    </source>
</evidence>
<dbReference type="NCBIfam" id="TIGR01587">
    <property type="entry name" value="cas3_core"/>
    <property type="match status" value="1"/>
</dbReference>
<evidence type="ECO:0000256" key="2">
    <source>
        <dbReference type="ARBA" id="ARBA00009046"/>
    </source>
</evidence>
<dbReference type="InterPro" id="IPR003607">
    <property type="entry name" value="HD/PDEase_dom"/>
</dbReference>
<keyword evidence="13" id="KW-1185">Reference proteome</keyword>
<dbReference type="InterPro" id="IPR011545">
    <property type="entry name" value="DEAD/DEAH_box_helicase_dom"/>
</dbReference>
<feature type="domain" description="HD Cas3-type" evidence="11">
    <location>
        <begin position="11"/>
        <end position="206"/>
    </location>
</feature>
<dbReference type="InterPro" id="IPR006483">
    <property type="entry name" value="CRISPR-assoc_Cas3_HD"/>
</dbReference>
<dbReference type="InterPro" id="IPR006474">
    <property type="entry name" value="Helicase_Cas3_CRISPR-ass_core"/>
</dbReference>
<dbReference type="Proteomes" id="UP001597399">
    <property type="component" value="Unassembled WGS sequence"/>
</dbReference>
<dbReference type="Pfam" id="PF00270">
    <property type="entry name" value="DEAD"/>
    <property type="match status" value="1"/>
</dbReference>
<evidence type="ECO:0000256" key="9">
    <source>
        <dbReference type="ARBA" id="ARBA00023118"/>
    </source>
</evidence>
<evidence type="ECO:0000256" key="4">
    <source>
        <dbReference type="ARBA" id="ARBA00022723"/>
    </source>
</evidence>
<evidence type="ECO:0000256" key="5">
    <source>
        <dbReference type="ARBA" id="ARBA00022741"/>
    </source>
</evidence>
<dbReference type="SUPFAM" id="SSF52540">
    <property type="entry name" value="P-loop containing nucleoside triphosphate hydrolases"/>
    <property type="match status" value="1"/>
</dbReference>
<comment type="similarity">
    <text evidence="2">In the central section; belongs to the CRISPR-associated helicase Cas3 family.</text>
</comment>
<keyword evidence="3" id="KW-0540">Nuclease</keyword>
<dbReference type="Gene3D" id="1.10.3210.30">
    <property type="match status" value="1"/>
</dbReference>
<dbReference type="PROSITE" id="PS51192">
    <property type="entry name" value="HELICASE_ATP_BIND_1"/>
    <property type="match status" value="1"/>
</dbReference>
<comment type="similarity">
    <text evidence="1">In the N-terminal section; belongs to the CRISPR-associated nuclease Cas3-HD family.</text>
</comment>
<gene>
    <name evidence="12" type="primary">cas3</name>
    <name evidence="12" type="ORF">ACFSUE_19140</name>
</gene>
<keyword evidence="9" id="KW-0051">Antiviral defense</keyword>
<protein>
    <submittedName>
        <fullName evidence="12">CRISPR-associated helicase Cas3</fullName>
    </submittedName>
</protein>
<dbReference type="PROSITE" id="PS51643">
    <property type="entry name" value="HD_CAS3"/>
    <property type="match status" value="1"/>
</dbReference>
<dbReference type="Pfam" id="PF22590">
    <property type="entry name" value="Cas3-like_C_2"/>
    <property type="match status" value="1"/>
</dbReference>
<dbReference type="InterPro" id="IPR014001">
    <property type="entry name" value="Helicase_ATP-bd"/>
</dbReference>
<dbReference type="SMART" id="SM00490">
    <property type="entry name" value="HELICc"/>
    <property type="match status" value="1"/>
</dbReference>
<name>A0ABW5S7H3_9BACL</name>
<dbReference type="CDD" id="cd17930">
    <property type="entry name" value="DEXHc_cas3"/>
    <property type="match status" value="1"/>
</dbReference>
<feature type="domain" description="Helicase ATP-binding" evidence="10">
    <location>
        <begin position="263"/>
        <end position="455"/>
    </location>
</feature>
<dbReference type="SMART" id="SM00471">
    <property type="entry name" value="HDc"/>
    <property type="match status" value="1"/>
</dbReference>
<evidence type="ECO:0000259" key="10">
    <source>
        <dbReference type="PROSITE" id="PS51192"/>
    </source>
</evidence>
<dbReference type="InterPro" id="IPR027417">
    <property type="entry name" value="P-loop_NTPase"/>
</dbReference>
<sequence>MSSYIAHYRENDHKPQTVREHLLAVKNLAEDYGKEVGVRHISGLAGLLHDLGKYSNEFQDYLYRVVFTPENAPKRGSVDHATAGGKHLFELLHSDQHREPFEYILSEIVSNAIVSHHSYLHDYFSPDAETPFYKRITKGENELPEYESAVYRFHSEVISTDKLMNYIDVAVKELKTFFQLNSGNPIEKAILLTQFVYSCLIDADRTDTRLFEENHQLPQVEVTTLFEHYDQRLKDKLHSFKLSEEARTSINQLRSEMSEQCETFAQKPSGIYTLSIPTGGGKTLASMRYALAHALRYNRKQIIYIVPYTTIIEQNAKVIRSILKDDANILEHHSNVMESTEEIQDADEGEMTVQERLRLAKDNWDCPIILTTMVQFLNTFYKYGSRNIRRLHHLTNSVIIFDEIQKVPIHCISLFNQAVNFLKTFGQSSILLCTATQPALNYVRHALDINPHPELIQNLDHVFDAFIRVKIIDRSYQESFNTEKLADFIDEQLDRVNNILVILNTKSVVRKLYQCMKQPDRPVTIFHLSTAMCAKHREVMLEQVKDCLKRKVKMVCISTQLIEAGVDVSFECVIRSLAGLDSIAQAAGRCNRNGEYPGHRKVFIIDHEEEKLANLFEISRGKSISKMILKEFHENSNRFQNDILSHAAMDWYFKNYFNELEGKLDFNMRHYKGTLVSLLNSDRRHSEYVKSYKEKNGFVPPLFLPSSLKTAAKEFYVINETTSVIVPYGDGKEIIADLNSASTIEDFSQLFKNAQHFSINIYDQDKRKLEKENLLIPFLEKQVLVLREAAYSDEFGLDLGGDGDVGAYVF</sequence>
<dbReference type="NCBIfam" id="TIGR01596">
    <property type="entry name" value="cas3_HD"/>
    <property type="match status" value="1"/>
</dbReference>
<keyword evidence="6" id="KW-0378">Hydrolase</keyword>
<keyword evidence="4" id="KW-0479">Metal-binding</keyword>
<reference evidence="13" key="1">
    <citation type="journal article" date="2019" name="Int. J. Syst. Evol. Microbiol.">
        <title>The Global Catalogue of Microorganisms (GCM) 10K type strain sequencing project: providing services to taxonomists for standard genome sequencing and annotation.</title>
        <authorList>
            <consortium name="The Broad Institute Genomics Platform"/>
            <consortium name="The Broad Institute Genome Sequencing Center for Infectious Disease"/>
            <person name="Wu L."/>
            <person name="Ma J."/>
        </authorList>
    </citation>
    <scope>NUCLEOTIDE SEQUENCE [LARGE SCALE GENOMIC DNA]</scope>
    <source>
        <strain evidence="13">TISTR 2466</strain>
    </source>
</reference>
<keyword evidence="5" id="KW-0547">Nucleotide-binding</keyword>
<dbReference type="Gene3D" id="3.40.50.300">
    <property type="entry name" value="P-loop containing nucleotide triphosphate hydrolases"/>
    <property type="match status" value="2"/>
</dbReference>
<proteinExistence type="inferred from homology"/>
<dbReference type="RefSeq" id="WP_253063147.1">
    <property type="nucleotide sequence ID" value="NZ_JAMXWM010000018.1"/>
</dbReference>
<dbReference type="InterPro" id="IPR001650">
    <property type="entry name" value="Helicase_C-like"/>
</dbReference>
<organism evidence="12 13">
    <name type="scientific">Sporolactobacillus shoreicorticis</name>
    <dbReference type="NCBI Taxonomy" id="1923877"/>
    <lineage>
        <taxon>Bacteria</taxon>
        <taxon>Bacillati</taxon>
        <taxon>Bacillota</taxon>
        <taxon>Bacilli</taxon>
        <taxon>Bacillales</taxon>
        <taxon>Sporolactobacillaceae</taxon>
        <taxon>Sporolactobacillus</taxon>
    </lineage>
</organism>
<accession>A0ABW5S7H3</accession>
<evidence type="ECO:0000256" key="7">
    <source>
        <dbReference type="ARBA" id="ARBA00022806"/>
    </source>
</evidence>
<dbReference type="InterPro" id="IPR006674">
    <property type="entry name" value="HD_domain"/>
</dbReference>
<evidence type="ECO:0000256" key="6">
    <source>
        <dbReference type="ARBA" id="ARBA00022801"/>
    </source>
</evidence>
<evidence type="ECO:0000256" key="8">
    <source>
        <dbReference type="ARBA" id="ARBA00022840"/>
    </source>
</evidence>
<keyword evidence="7" id="KW-0347">Helicase</keyword>
<comment type="caution">
    <text evidence="12">The sequence shown here is derived from an EMBL/GenBank/DDBJ whole genome shotgun (WGS) entry which is preliminary data.</text>
</comment>